<organism evidence="11 12">
    <name type="scientific">Gossypium barbadense</name>
    <name type="common">Sea Island cotton</name>
    <name type="synonym">Hibiscus barbadensis</name>
    <dbReference type="NCBI Taxonomy" id="3634"/>
    <lineage>
        <taxon>Eukaryota</taxon>
        <taxon>Viridiplantae</taxon>
        <taxon>Streptophyta</taxon>
        <taxon>Embryophyta</taxon>
        <taxon>Tracheophyta</taxon>
        <taxon>Spermatophyta</taxon>
        <taxon>Magnoliopsida</taxon>
        <taxon>eudicotyledons</taxon>
        <taxon>Gunneridae</taxon>
        <taxon>Pentapetalae</taxon>
        <taxon>rosids</taxon>
        <taxon>malvids</taxon>
        <taxon>Malvales</taxon>
        <taxon>Malvaceae</taxon>
        <taxon>Malvoideae</taxon>
        <taxon>Gossypium</taxon>
    </lineage>
</organism>
<dbReference type="PROSITE" id="PS01031">
    <property type="entry name" value="SHSP"/>
    <property type="match status" value="1"/>
</dbReference>
<dbReference type="InterPro" id="IPR008978">
    <property type="entry name" value="HSP20-like_chaperone"/>
</dbReference>
<feature type="compositionally biased region" description="Low complexity" evidence="7">
    <location>
        <begin position="458"/>
        <end position="467"/>
    </location>
</feature>
<dbReference type="Pfam" id="PF00011">
    <property type="entry name" value="HSP20"/>
    <property type="match status" value="1"/>
</dbReference>
<evidence type="ECO:0000256" key="6">
    <source>
        <dbReference type="RuleBase" id="RU003616"/>
    </source>
</evidence>
<dbReference type="PANTHER" id="PTHR46733">
    <property type="entry name" value="26.5 KDA HEAT SHOCK PROTEIN, MITOCHONDRIAL"/>
    <property type="match status" value="1"/>
</dbReference>
<evidence type="ECO:0000256" key="5">
    <source>
        <dbReference type="PROSITE-ProRule" id="PRU01002"/>
    </source>
</evidence>
<feature type="compositionally biased region" description="Basic and acidic residues" evidence="7">
    <location>
        <begin position="474"/>
        <end position="500"/>
    </location>
</feature>
<dbReference type="PANTHER" id="PTHR46733:SF4">
    <property type="entry name" value="HEAT SHOCK PROTEIN 21, CHLOROPLASTIC"/>
    <property type="match status" value="1"/>
</dbReference>
<comment type="similarity">
    <text evidence="4 6">Belongs to the small heat shock protein (HSP20) family.</text>
</comment>
<dbReference type="GO" id="GO:0005524">
    <property type="term" value="F:ATP binding"/>
    <property type="evidence" value="ECO:0007669"/>
    <property type="project" value="InterPro"/>
</dbReference>
<reference evidence="11 12" key="1">
    <citation type="submission" date="2015-01" db="EMBL/GenBank/DDBJ databases">
        <title>Genome of allotetraploid Gossypium barbadense reveals genomic plasticity and fiber elongation in cotton evolution.</title>
        <authorList>
            <person name="Chen X."/>
            <person name="Liu X."/>
            <person name="Zhao B."/>
            <person name="Zheng H."/>
            <person name="Hu Y."/>
            <person name="Lu G."/>
            <person name="Yang C."/>
            <person name="Chen J."/>
            <person name="Shan C."/>
            <person name="Zhang L."/>
            <person name="Zhou Y."/>
            <person name="Wang L."/>
            <person name="Guo W."/>
            <person name="Bai Y."/>
            <person name="Ruan J."/>
            <person name="Shangguan X."/>
            <person name="Mao Y."/>
            <person name="Jiang J."/>
            <person name="Zhu Y."/>
            <person name="Lei J."/>
            <person name="Kang H."/>
            <person name="Chen S."/>
            <person name="He X."/>
            <person name="Wang R."/>
            <person name="Wang Y."/>
            <person name="Chen J."/>
            <person name="Wang L."/>
            <person name="Yu S."/>
            <person name="Wang B."/>
            <person name="Wei J."/>
            <person name="Song S."/>
            <person name="Lu X."/>
            <person name="Gao Z."/>
            <person name="Gu W."/>
            <person name="Deng X."/>
            <person name="Ma D."/>
            <person name="Wang S."/>
            <person name="Liang W."/>
            <person name="Fang L."/>
            <person name="Cai C."/>
            <person name="Zhu X."/>
            <person name="Zhou B."/>
            <person name="Zhang Y."/>
            <person name="Chen Z."/>
            <person name="Xu S."/>
            <person name="Zhu R."/>
            <person name="Wang S."/>
            <person name="Zhang T."/>
            <person name="Zhao G."/>
        </authorList>
    </citation>
    <scope>NUCLEOTIDE SEQUENCE [LARGE SCALE GENOMIC DNA]</scope>
    <source>
        <strain evidence="12">cv. Xinhai21</strain>
        <tissue evidence="11">Leaf</tissue>
    </source>
</reference>
<dbReference type="Gene3D" id="2.60.40.790">
    <property type="match status" value="1"/>
</dbReference>
<proteinExistence type="inferred from homology"/>
<evidence type="ECO:0000313" key="12">
    <source>
        <dbReference type="Proteomes" id="UP000239757"/>
    </source>
</evidence>
<dbReference type="CDD" id="cd06464">
    <property type="entry name" value="ACD_sHsps-like"/>
    <property type="match status" value="1"/>
</dbReference>
<keyword evidence="3 5" id="KW-0539">Nucleus</keyword>
<dbReference type="SUPFAM" id="SSF49764">
    <property type="entry name" value="HSP20-like chaperones"/>
    <property type="match status" value="1"/>
</dbReference>
<dbReference type="GO" id="GO:0009408">
    <property type="term" value="P:response to heat"/>
    <property type="evidence" value="ECO:0007669"/>
    <property type="project" value="InterPro"/>
</dbReference>
<evidence type="ECO:0000259" key="9">
    <source>
        <dbReference type="PROSITE" id="PS51666"/>
    </source>
</evidence>
<dbReference type="GO" id="GO:0006355">
    <property type="term" value="P:regulation of DNA-templated transcription"/>
    <property type="evidence" value="ECO:0007669"/>
    <property type="project" value="InterPro"/>
</dbReference>
<feature type="region of interest" description="Disordered" evidence="7">
    <location>
        <begin position="176"/>
        <end position="212"/>
    </location>
</feature>
<dbReference type="SMART" id="SM00951">
    <property type="entry name" value="QLQ"/>
    <property type="match status" value="1"/>
</dbReference>
<evidence type="ECO:0000256" key="2">
    <source>
        <dbReference type="ARBA" id="ARBA00023016"/>
    </source>
</evidence>
<name>A0A2P5VT96_GOSBA</name>
<dbReference type="GO" id="GO:0005634">
    <property type="term" value="C:nucleus"/>
    <property type="evidence" value="ECO:0007669"/>
    <property type="project" value="UniProtKB-SubCell"/>
</dbReference>
<dbReference type="GO" id="GO:0099402">
    <property type="term" value="P:plant organ development"/>
    <property type="evidence" value="ECO:0007669"/>
    <property type="project" value="UniProtKB-ARBA"/>
</dbReference>
<dbReference type="Proteomes" id="UP000239757">
    <property type="component" value="Unassembled WGS sequence"/>
</dbReference>
<dbReference type="Pfam" id="PF08879">
    <property type="entry name" value="WRC"/>
    <property type="match status" value="1"/>
</dbReference>
<accession>A0A2P5VT96</accession>
<evidence type="ECO:0000259" key="8">
    <source>
        <dbReference type="PROSITE" id="PS01031"/>
    </source>
</evidence>
<dbReference type="EMBL" id="KZ671000">
    <property type="protein sequence ID" value="PPR82068.1"/>
    <property type="molecule type" value="Genomic_DNA"/>
</dbReference>
<feature type="short sequence motif" description="Bipartite nuclear localization signal" evidence="5">
    <location>
        <begin position="151"/>
        <end position="161"/>
    </location>
</feature>
<dbReference type="PROSITE" id="PS51667">
    <property type="entry name" value="WRC"/>
    <property type="match status" value="1"/>
</dbReference>
<feature type="compositionally biased region" description="Basic residues" evidence="7">
    <location>
        <begin position="176"/>
        <end position="185"/>
    </location>
</feature>
<keyword evidence="2" id="KW-0346">Stress response</keyword>
<protein>
    <submittedName>
        <fullName evidence="11">Uncharacterized protein</fullName>
    </submittedName>
</protein>
<evidence type="ECO:0000256" key="4">
    <source>
        <dbReference type="PROSITE-ProRule" id="PRU00285"/>
    </source>
</evidence>
<evidence type="ECO:0000256" key="7">
    <source>
        <dbReference type="SAM" id="MobiDB-lite"/>
    </source>
</evidence>
<feature type="short sequence motif" description="Bipartite nuclear localization signal" evidence="5">
    <location>
        <begin position="179"/>
        <end position="186"/>
    </location>
</feature>
<sequence length="653" mass="71588">MEKGVFLNGESGFNMGIGWSLAFQTRPKTSNIYDVLASSDSSSGFAATVASGGAVGVRILQQPFDISPTSTSTAHTAFKSPGGMAASLEFPFTFSQYKELQRQVMIFKYMKASIAVPLDLLIPTIGSPSVSVASHSAMARFSGRADVEPGRCRRTDGKKWRCSRDAEPDQKYCERHLHRGRPRSRKPVELPNKKTRHTLSQAHPSSSSTTRPQFVAQPLNQNQTTCFLGQPSEKAAPFWPFTSVSSYKEPRTSDWDMNELIPLADQQWHHLMQIGTATEGSLFNAVNQSYDKEPLNLISCPNFSPAEDQQRNTSPWLLNPEIVPVEKSPPIGFIDAWSTAVSDDHLANTGTETSDNGKLTLSSLSLSMGINSFRDNETGPIRMGLGVCEYDQENHEYASKCHLSSWLAPASTPGGPLAEVLRPSATASSPVAGNGNSCSSAMTGVSSPSGVLQKALASRSDSSGSSSPTIAEATGDHNRDTSVDVHVSKDNKGQERAVEKRPKRLAMDVSPFGLLDPMSPMRSMRQMMDTMDRIFEDAMTFPGTNRTRGDVRAPWDIKDGEHDIKMRSDMPGLGKDDVKVSVEDDILVIKGEHKKEETQDDWTNRNYSSYNTSLQLPDNCDKDNIKAELKNGVLFISIPKTKVERKVIDVDIQ</sequence>
<dbReference type="FunFam" id="2.60.40.790:FF:000059">
    <property type="entry name" value="26.5 kDa heat shock protein, mitochondrial"/>
    <property type="match status" value="1"/>
</dbReference>
<dbReference type="InterPro" id="IPR002068">
    <property type="entry name" value="A-crystallin/Hsp20_dom"/>
</dbReference>
<dbReference type="InterPro" id="IPR014978">
    <property type="entry name" value="Gln-Leu-Gln_QLQ"/>
</dbReference>
<evidence type="ECO:0000256" key="1">
    <source>
        <dbReference type="ARBA" id="ARBA00004123"/>
    </source>
</evidence>
<dbReference type="PROSITE" id="PS51666">
    <property type="entry name" value="QLQ"/>
    <property type="match status" value="1"/>
</dbReference>
<feature type="domain" description="QLQ" evidence="9">
    <location>
        <begin position="91"/>
        <end position="126"/>
    </location>
</feature>
<feature type="region of interest" description="Disordered" evidence="7">
    <location>
        <begin position="426"/>
        <end position="502"/>
    </location>
</feature>
<evidence type="ECO:0000259" key="10">
    <source>
        <dbReference type="PROSITE" id="PS51667"/>
    </source>
</evidence>
<dbReference type="InterPro" id="IPR014977">
    <property type="entry name" value="WRC_dom"/>
</dbReference>
<comment type="subcellular location">
    <subcellularLocation>
        <location evidence="1 5">Nucleus</location>
    </subcellularLocation>
</comment>
<feature type="domain" description="SHSP" evidence="8">
    <location>
        <begin position="546"/>
        <end position="653"/>
    </location>
</feature>
<feature type="compositionally biased region" description="Polar residues" evidence="7">
    <location>
        <begin position="426"/>
        <end position="450"/>
    </location>
</feature>
<gene>
    <name evidence="11" type="ORF">GOBAR_AA38646</name>
</gene>
<feature type="domain" description="WRC" evidence="10">
    <location>
        <begin position="146"/>
        <end position="190"/>
    </location>
</feature>
<dbReference type="OrthoDB" id="1937002at2759"/>
<dbReference type="Pfam" id="PF08880">
    <property type="entry name" value="QLQ"/>
    <property type="match status" value="1"/>
</dbReference>
<dbReference type="InterPro" id="IPR044587">
    <property type="entry name" value="HSP21-like"/>
</dbReference>
<feature type="compositionally biased region" description="Polar residues" evidence="7">
    <location>
        <begin position="198"/>
        <end position="212"/>
    </location>
</feature>
<dbReference type="AlphaFoldDB" id="A0A2P5VT96"/>
<evidence type="ECO:0000313" key="11">
    <source>
        <dbReference type="EMBL" id="PPR82068.1"/>
    </source>
</evidence>
<evidence type="ECO:0000256" key="3">
    <source>
        <dbReference type="ARBA" id="ARBA00023242"/>
    </source>
</evidence>